<dbReference type="PANTHER" id="PTHR43605:SF10">
    <property type="entry name" value="ACYL-COA SYNTHETASE MEDIUM CHAIN FAMILY MEMBER 3"/>
    <property type="match status" value="1"/>
</dbReference>
<organism evidence="9">
    <name type="scientific">Coremiostelium polycephalum</name>
    <dbReference type="NCBI Taxonomy" id="142831"/>
    <lineage>
        <taxon>Eukaryota</taxon>
        <taxon>Amoebozoa</taxon>
        <taxon>Evosea</taxon>
        <taxon>Eumycetozoa</taxon>
        <taxon>Dictyostelia</taxon>
        <taxon>Dictyosteliales</taxon>
        <taxon>Coremiostelium</taxon>
    </lineage>
</organism>
<feature type="domain" description="AMP-dependent synthetase/ligase" evidence="7">
    <location>
        <begin position="147"/>
        <end position="516"/>
    </location>
</feature>
<proteinExistence type="inferred from homology"/>
<dbReference type="AlphaFoldDB" id="A0A1L2FUM1"/>
<evidence type="ECO:0000256" key="5">
    <source>
        <dbReference type="ARBA" id="ARBA00039009"/>
    </source>
</evidence>
<dbReference type="Gene3D" id="3.30.300.30">
    <property type="match status" value="1"/>
</dbReference>
<dbReference type="Pfam" id="PF13193">
    <property type="entry name" value="AMP-binding_C"/>
    <property type="match status" value="1"/>
</dbReference>
<dbReference type="FunFam" id="3.40.50.12780:FF:000063">
    <property type="entry name" value="Acetyl-coenzyme A synthetase"/>
    <property type="match status" value="1"/>
</dbReference>
<dbReference type="GO" id="GO:0004321">
    <property type="term" value="F:fatty-acyl-CoA synthase activity"/>
    <property type="evidence" value="ECO:0007669"/>
    <property type="project" value="TreeGrafter"/>
</dbReference>
<dbReference type="PROSITE" id="PS00455">
    <property type="entry name" value="AMP_BINDING"/>
    <property type="match status" value="1"/>
</dbReference>
<evidence type="ECO:0000256" key="6">
    <source>
        <dbReference type="ARBA" id="ARBA00048477"/>
    </source>
</evidence>
<dbReference type="InterPro" id="IPR000873">
    <property type="entry name" value="AMP-dep_synth/lig_dom"/>
</dbReference>
<evidence type="ECO:0000256" key="1">
    <source>
        <dbReference type="ARBA" id="ARBA00006432"/>
    </source>
</evidence>
<evidence type="ECO:0000259" key="7">
    <source>
        <dbReference type="Pfam" id="PF00501"/>
    </source>
</evidence>
<accession>A0A1L2FUM1</accession>
<dbReference type="CDD" id="cd05971">
    <property type="entry name" value="MACS_like_3"/>
    <property type="match status" value="1"/>
</dbReference>
<dbReference type="InterPro" id="IPR042099">
    <property type="entry name" value="ANL_N_sf"/>
</dbReference>
<evidence type="ECO:0000256" key="2">
    <source>
        <dbReference type="ARBA" id="ARBA00022598"/>
    </source>
</evidence>
<dbReference type="GO" id="GO:0005524">
    <property type="term" value="F:ATP binding"/>
    <property type="evidence" value="ECO:0007669"/>
    <property type="project" value="UniProtKB-KW"/>
</dbReference>
<dbReference type="EMBL" id="KX539321">
    <property type="protein sequence ID" value="AOE43159.1"/>
    <property type="molecule type" value="Genomic_DNA"/>
</dbReference>
<dbReference type="SUPFAM" id="SSF56801">
    <property type="entry name" value="Acetyl-CoA synthetase-like"/>
    <property type="match status" value="1"/>
</dbReference>
<dbReference type="PANTHER" id="PTHR43605">
    <property type="entry name" value="ACYL-COENZYME A SYNTHETASE"/>
    <property type="match status" value="1"/>
</dbReference>
<keyword evidence="2" id="KW-0436">Ligase</keyword>
<sequence length="663" mass="74568">MSLSKLSNSILTKRQTSSILLQWVNQQQNYYNNSKYFQSSISKNINNNICNIQKSSYCTSTVTTSTINSTTINNIFKQDDNLKTNNNTENDDVENTNPIEYRDPLKHNMVNIKSKSYKEIYDDFKWDIPKHFNIGGEICDKHVENGNDLYNESNKLANALKELGIKKGDRVGVLLSQGFETAVSHCAILKYGGITIPLFTLFGPEALEYRLSNAEASCVLTDSDNLPKLKKILPLLPNLKKIIVFNQDKDEQTTTSTKKKGSRKSSLNFFEDEYLNISCIEYWNEIKSKYSSEFKTVNTKSDDPALIIFTSGTTGNPKGCLHAHRVLIGHLPGVQLPQNLFPQQDRKLLFYTPADWAWIGGLIDVLFPSLFYGVPVLAHRAQKFDPIKIASLMERHSVTTCFLPPTSIKMMRQSKLPTNHKIASIGSGGESLGDQLLEWGKETFGTTINEFYGQTEANLIVGNCSAIMDVKPGSMGRPIPGHKVDIIDENGNTLPTGSIGNIALKKPDPVIFLRYWKNEKATKKKYINDWLVTGDLGKKDSDGYIWYSSRDDDLINSSGYRIGPGEIEHCLLRHKAVALSGVIGVPDEIRGEIVKAYIVLKPGVEPTEELKLEIQNFVKTQLAAHEYPRLIEFIESLPMTTTGKIMRKDLREKHQKDHGTKTK</sequence>
<evidence type="ECO:0000259" key="8">
    <source>
        <dbReference type="Pfam" id="PF13193"/>
    </source>
</evidence>
<keyword evidence="4" id="KW-0067">ATP-binding</keyword>
<evidence type="ECO:0000256" key="4">
    <source>
        <dbReference type="ARBA" id="ARBA00022840"/>
    </source>
</evidence>
<dbReference type="InterPro" id="IPR045851">
    <property type="entry name" value="AMP-bd_C_sf"/>
</dbReference>
<keyword evidence="3" id="KW-0547">Nucleotide-binding</keyword>
<dbReference type="Gene3D" id="3.40.50.12780">
    <property type="entry name" value="N-terminal domain of ligase-like"/>
    <property type="match status" value="1"/>
</dbReference>
<dbReference type="InterPro" id="IPR049515">
    <property type="entry name" value="MACS_put"/>
</dbReference>
<dbReference type="GO" id="GO:0031956">
    <property type="term" value="F:medium-chain fatty acid-CoA ligase activity"/>
    <property type="evidence" value="ECO:0007669"/>
    <property type="project" value="UniProtKB-EC"/>
</dbReference>
<evidence type="ECO:0000313" key="9">
    <source>
        <dbReference type="EMBL" id="AOE43159.1"/>
    </source>
</evidence>
<dbReference type="EC" id="6.2.1.2" evidence="5"/>
<reference evidence="9" key="1">
    <citation type="submission" date="2016-06" db="EMBL/GenBank/DDBJ databases">
        <title>A core phylogeny of Dictyostelia derived from 50 functionally divergent proteins retrieved from five existing and six newly sequenced genomes.</title>
        <authorList>
            <person name="Singh R."/>
            <person name="Schilde C."/>
            <person name="Gezzard T."/>
            <person name="Schaap P."/>
        </authorList>
    </citation>
    <scope>NUCLEOTIDE SEQUENCE</scope>
    <source>
        <strain evidence="9">MY1-1</strain>
    </source>
</reference>
<dbReference type="InterPro" id="IPR020845">
    <property type="entry name" value="AMP-binding_CS"/>
</dbReference>
<dbReference type="GO" id="GO:0006637">
    <property type="term" value="P:acyl-CoA metabolic process"/>
    <property type="evidence" value="ECO:0007669"/>
    <property type="project" value="TreeGrafter"/>
</dbReference>
<name>A0A1L2FUM1_9MYCE</name>
<dbReference type="Pfam" id="PF00501">
    <property type="entry name" value="AMP-binding"/>
    <property type="match status" value="1"/>
</dbReference>
<comment type="catalytic activity">
    <reaction evidence="6">
        <text>a medium-chain fatty acid + ATP + CoA = a medium-chain fatty acyl-CoA + AMP + diphosphate</text>
        <dbReference type="Rhea" id="RHEA:48340"/>
        <dbReference type="ChEBI" id="CHEBI:30616"/>
        <dbReference type="ChEBI" id="CHEBI:33019"/>
        <dbReference type="ChEBI" id="CHEBI:57287"/>
        <dbReference type="ChEBI" id="CHEBI:59558"/>
        <dbReference type="ChEBI" id="CHEBI:90546"/>
        <dbReference type="ChEBI" id="CHEBI:456215"/>
        <dbReference type="EC" id="6.2.1.2"/>
    </reaction>
    <physiologicalReaction direction="left-to-right" evidence="6">
        <dbReference type="Rhea" id="RHEA:48341"/>
    </physiologicalReaction>
</comment>
<comment type="similarity">
    <text evidence="1">Belongs to the ATP-dependent AMP-binding enzyme family.</text>
</comment>
<protein>
    <recommendedName>
        <fullName evidence="5">medium-chain acyl-CoA ligase</fullName>
        <ecNumber evidence="5">6.2.1.2</ecNumber>
    </recommendedName>
</protein>
<dbReference type="InterPro" id="IPR051087">
    <property type="entry name" value="Mitochondrial_ACSM"/>
</dbReference>
<feature type="domain" description="AMP-binding enzyme C-terminal" evidence="8">
    <location>
        <begin position="566"/>
        <end position="644"/>
    </location>
</feature>
<evidence type="ECO:0000256" key="3">
    <source>
        <dbReference type="ARBA" id="ARBA00022741"/>
    </source>
</evidence>
<dbReference type="GO" id="GO:0006633">
    <property type="term" value="P:fatty acid biosynthetic process"/>
    <property type="evidence" value="ECO:0007669"/>
    <property type="project" value="TreeGrafter"/>
</dbReference>
<dbReference type="InterPro" id="IPR025110">
    <property type="entry name" value="AMP-bd_C"/>
</dbReference>
<dbReference type="FunFam" id="3.30.300.30:FF:000005">
    <property type="entry name" value="Acyl-coenzyme A synthetase ACSM5, mitochondrial"/>
    <property type="match status" value="1"/>
</dbReference>